<protein>
    <recommendedName>
        <fullName evidence="4">thr operon leader peptide</fullName>
    </recommendedName>
</protein>
<dbReference type="GO" id="GO:0031556">
    <property type="term" value="P:transcriptional attenuation by ribosome"/>
    <property type="evidence" value="ECO:0007669"/>
    <property type="project" value="UniProtKB-UniRule"/>
</dbReference>
<gene>
    <name evidence="5" type="primary">thrL</name>
    <name evidence="5" type="ORF">D8B20_03020</name>
</gene>
<dbReference type="AlphaFoldDB" id="A0A437T6C9"/>
<keyword evidence="6" id="KW-1185">Reference proteome</keyword>
<keyword evidence="1" id="KW-0028">Amino-acid biosynthesis</keyword>
<dbReference type="EMBL" id="CP032702">
    <property type="protein sequence ID" value="QDY40926.1"/>
    <property type="molecule type" value="Genomic_DNA"/>
</dbReference>
<evidence type="ECO:0000313" key="6">
    <source>
        <dbReference type="Proteomes" id="UP000319411"/>
    </source>
</evidence>
<dbReference type="NCBIfam" id="TIGR02077">
    <property type="entry name" value="thr_lead_pep"/>
    <property type="match status" value="1"/>
</dbReference>
<evidence type="ECO:0000256" key="3">
    <source>
        <dbReference type="ARBA" id="ARBA00022697"/>
    </source>
</evidence>
<organism evidence="5 6">
    <name type="scientific">Candidatus Pantoea soli</name>
    <dbReference type="NCBI Taxonomy" id="3098669"/>
    <lineage>
        <taxon>Bacteria</taxon>
        <taxon>Pseudomonadati</taxon>
        <taxon>Pseudomonadota</taxon>
        <taxon>Gammaproteobacteria</taxon>
        <taxon>Enterobacterales</taxon>
        <taxon>Erwiniaceae</taxon>
        <taxon>Pantoea</taxon>
    </lineage>
</organism>
<proteinExistence type="predicted"/>
<dbReference type="KEGG" id="pdis:D8B20_03020"/>
<accession>A0A437T6C9</accession>
<name>A0A437T6C9_9GAMM</name>
<evidence type="ECO:0000256" key="1">
    <source>
        <dbReference type="ARBA" id="ARBA00022605"/>
    </source>
</evidence>
<evidence type="ECO:0000313" key="5">
    <source>
        <dbReference type="EMBL" id="QDY40926.1"/>
    </source>
</evidence>
<dbReference type="InterPro" id="IPR011720">
    <property type="entry name" value="Thr_lead_pept"/>
</dbReference>
<reference evidence="5 6" key="1">
    <citation type="submission" date="2018-10" db="EMBL/GenBank/DDBJ databases">
        <title>Genome Sequencing of Pantoea dispersa DSM 32899.</title>
        <authorList>
            <person name="Nawrath M."/>
            <person name="Ottenheim C."/>
            <person name="Wilm A."/>
            <person name="Zimmermann W."/>
            <person name="Wu J.C."/>
        </authorList>
    </citation>
    <scope>NUCLEOTIDE SEQUENCE [LARGE SCALE GENOMIC DNA]</scope>
    <source>
        <strain evidence="5 6">DSM 32899</strain>
    </source>
</reference>
<sequence>MRFALLLEGRRTRQRQTEKISMRNHSLNTTIIITTTITTGNGAG</sequence>
<dbReference type="Proteomes" id="UP000319411">
    <property type="component" value="Chromosome"/>
</dbReference>
<keyword evidence="3" id="KW-0791">Threonine biosynthesis</keyword>
<dbReference type="GO" id="GO:0009088">
    <property type="term" value="P:threonine biosynthetic process"/>
    <property type="evidence" value="ECO:0007669"/>
    <property type="project" value="UniProtKB-KW"/>
</dbReference>
<evidence type="ECO:0000256" key="2">
    <source>
        <dbReference type="ARBA" id="ARBA00022623"/>
    </source>
</evidence>
<evidence type="ECO:0000256" key="4">
    <source>
        <dbReference type="NCBIfam" id="TIGR02077"/>
    </source>
</evidence>
<dbReference type="Pfam" id="PF08254">
    <property type="entry name" value="Leader_Thr"/>
    <property type="match status" value="1"/>
</dbReference>
<keyword evidence="2" id="KW-0428">Leader peptide</keyword>